<feature type="compositionally biased region" description="Basic and acidic residues" evidence="1">
    <location>
        <begin position="25"/>
        <end position="39"/>
    </location>
</feature>
<proteinExistence type="predicted"/>
<gene>
    <name evidence="2" type="primary">Bm1191</name>
    <name evidence="2" type="ORF">BM_Bm1191</name>
</gene>
<organism evidence="2">
    <name type="scientific">Brugia malayi</name>
    <name type="common">Filarial nematode worm</name>
    <dbReference type="NCBI Taxonomy" id="6279"/>
    <lineage>
        <taxon>Eukaryota</taxon>
        <taxon>Metazoa</taxon>
        <taxon>Ecdysozoa</taxon>
        <taxon>Nematoda</taxon>
        <taxon>Chromadorea</taxon>
        <taxon>Rhabditida</taxon>
        <taxon>Spirurina</taxon>
        <taxon>Spiruromorpha</taxon>
        <taxon>Filarioidea</taxon>
        <taxon>Onchocercidae</taxon>
        <taxon>Brugia</taxon>
    </lineage>
</organism>
<protein>
    <submittedName>
        <fullName evidence="2">Bm1191</fullName>
    </submittedName>
</protein>
<sequence length="64" mass="7179">MQEMQTADNHVNYFLLKTEKEIKTDGLLDKSPQEADNGRQNRKPTLLSGSIKNICGVSNACRDL</sequence>
<name>A0A1I9G6G6_BRUMA</name>
<reference evidence="2" key="1">
    <citation type="journal article" date="2007" name="Science">
        <title>Draft genome of the filarial nematode parasite Brugia malayi.</title>
        <authorList>
            <person name="Ghedin E."/>
            <person name="Wang S."/>
            <person name="Spiro D."/>
            <person name="Caler E."/>
            <person name="Zhao Q."/>
            <person name="Crabtree J."/>
            <person name="Allen J.E."/>
            <person name="Delcher A.L."/>
            <person name="Guiliano D.B."/>
            <person name="Miranda-Saavedra D."/>
            <person name="Angiuoli S.V."/>
            <person name="Creasy T."/>
            <person name="Amedeo P."/>
            <person name="Haas B."/>
            <person name="El-Sayed N.M."/>
            <person name="Wortman J.R."/>
            <person name="Feldblyum T."/>
            <person name="Tallon L."/>
            <person name="Schatz M."/>
            <person name="Shumway M."/>
            <person name="Koo H."/>
            <person name="Salzberg S.L."/>
            <person name="Schobel S."/>
            <person name="Pertea M."/>
            <person name="Pop M."/>
            <person name="White O."/>
            <person name="Barton G.J."/>
            <person name="Carlow C.K."/>
            <person name="Crawford M.J."/>
            <person name="Daub J."/>
            <person name="Dimmic M.W."/>
            <person name="Estes C.F."/>
            <person name="Foster J.M."/>
            <person name="Ganatra M."/>
            <person name="Gregory W.F."/>
            <person name="Johnson N.M."/>
            <person name="Jin J."/>
            <person name="Komuniecki R."/>
            <person name="Korf I."/>
            <person name="Kumar S."/>
            <person name="Laney S."/>
            <person name="Li B.W."/>
            <person name="Li W."/>
            <person name="Lindblom T.H."/>
            <person name="Lustigman S."/>
            <person name="Ma D."/>
            <person name="Maina C.V."/>
            <person name="Martin D.M."/>
            <person name="McCarter J.P."/>
            <person name="McReynolds L."/>
            <person name="Mitreva M."/>
            <person name="Nutman T.B."/>
            <person name="Parkinson J."/>
            <person name="Peregrin-Alvarez J.M."/>
            <person name="Poole C."/>
            <person name="Ren Q."/>
            <person name="Saunders L."/>
            <person name="Sluder A.E."/>
            <person name="Smith K."/>
            <person name="Stanke M."/>
            <person name="Unnasch T.R."/>
            <person name="Ware J."/>
            <person name="Wei A.D."/>
            <person name="Weil G."/>
            <person name="Williams D.J."/>
            <person name="Zhang Y."/>
            <person name="Williams S.A."/>
            <person name="Fraser-Liggett C."/>
            <person name="Slatko B."/>
            <person name="Blaxter M.L."/>
            <person name="Scott A.L."/>
        </authorList>
    </citation>
    <scope>NUCLEOTIDE SEQUENCE</scope>
    <source>
        <strain evidence="2">FR3</strain>
    </source>
</reference>
<feature type="region of interest" description="Disordered" evidence="1">
    <location>
        <begin position="25"/>
        <end position="45"/>
    </location>
</feature>
<evidence type="ECO:0000313" key="2">
    <source>
        <dbReference type="EMBL" id="CDQ03501.1"/>
    </source>
</evidence>
<dbReference type="EMBL" id="LN856805">
    <property type="protein sequence ID" value="CDQ03501.1"/>
    <property type="molecule type" value="Genomic_DNA"/>
</dbReference>
<reference evidence="2" key="2">
    <citation type="submission" date="2012-12" db="EMBL/GenBank/DDBJ databases">
        <authorList>
            <consortium name="WormBase Consortium"/>
            <person name="Ghedin E."/>
            <person name="Paulini M."/>
        </authorList>
    </citation>
    <scope>NUCLEOTIDE SEQUENCE</scope>
    <source>
        <strain evidence="2">FR3</strain>
    </source>
</reference>
<evidence type="ECO:0000256" key="1">
    <source>
        <dbReference type="SAM" id="MobiDB-lite"/>
    </source>
</evidence>
<dbReference type="AlphaFoldDB" id="A0A1I9G6G6"/>
<accession>A0A1I9G6G6</accession>